<dbReference type="OrthoDB" id="7582737at2"/>
<protein>
    <submittedName>
        <fullName evidence="2">Uncharacterized protein</fullName>
    </submittedName>
</protein>
<reference evidence="2 3" key="1">
    <citation type="journal article" date="2015" name="Int. J. Syst. Evol. Microbiol.">
        <title>Sphingomonas hengshuiensis sp. nov., isolated from lake wetland.</title>
        <authorList>
            <person name="Wei S."/>
            <person name="Wang T."/>
            <person name="Liu H."/>
            <person name="Zhang C."/>
            <person name="Guo J."/>
            <person name="Wang Q."/>
            <person name="Liang K."/>
            <person name="Zhang Z."/>
        </authorList>
    </citation>
    <scope>NUCLEOTIDE SEQUENCE [LARGE SCALE GENOMIC DNA]</scope>
    <source>
        <strain evidence="2 3">WHSC-8</strain>
    </source>
</reference>
<dbReference type="AlphaFoldDB" id="A0A7U5BFC0"/>
<evidence type="ECO:0000313" key="3">
    <source>
        <dbReference type="Proteomes" id="UP000032300"/>
    </source>
</evidence>
<sequence>MANTPSRTPLAGGFLLAISLVAGSVIGAIAGQPSVGFVGGLGVGLALTIGVWLIDRARR</sequence>
<name>A0A7U5BFC0_9SPHN</name>
<keyword evidence="1" id="KW-1133">Transmembrane helix</keyword>
<keyword evidence="1" id="KW-0812">Transmembrane</keyword>
<proteinExistence type="predicted"/>
<keyword evidence="1" id="KW-0472">Membrane</keyword>
<dbReference type="EMBL" id="CP010836">
    <property type="protein sequence ID" value="AJP74232.1"/>
    <property type="molecule type" value="Genomic_DNA"/>
</dbReference>
<organism evidence="2 3">
    <name type="scientific">Sphingomonas hengshuiensis</name>
    <dbReference type="NCBI Taxonomy" id="1609977"/>
    <lineage>
        <taxon>Bacteria</taxon>
        <taxon>Pseudomonadati</taxon>
        <taxon>Pseudomonadota</taxon>
        <taxon>Alphaproteobacteria</taxon>
        <taxon>Sphingomonadales</taxon>
        <taxon>Sphingomonadaceae</taxon>
        <taxon>Sphingomonas</taxon>
    </lineage>
</organism>
<evidence type="ECO:0000313" key="2">
    <source>
        <dbReference type="EMBL" id="AJP74232.1"/>
    </source>
</evidence>
<reference evidence="2 3" key="2">
    <citation type="submission" date="2015-02" db="EMBL/GenBank/DDBJ databases">
        <title>The complete genome of Sphingomonas hengshuiensis sp. WHSC-8 isolated from soil of Hengshui Lake.</title>
        <authorList>
            <person name="Wei S."/>
            <person name="Guo J."/>
            <person name="Su C."/>
            <person name="Wu R."/>
            <person name="Zhang Z."/>
            <person name="Liang K."/>
            <person name="Li H."/>
            <person name="Wang T."/>
            <person name="Liu H."/>
            <person name="Zhang C."/>
            <person name="Li Z."/>
            <person name="Wang Q."/>
            <person name="Meng J."/>
        </authorList>
    </citation>
    <scope>NUCLEOTIDE SEQUENCE [LARGE SCALE GENOMIC DNA]</scope>
    <source>
        <strain evidence="2 3">WHSC-8</strain>
    </source>
</reference>
<feature type="transmembrane region" description="Helical" evidence="1">
    <location>
        <begin position="37"/>
        <end position="54"/>
    </location>
</feature>
<accession>A0A7U5BFC0</accession>
<dbReference type="KEGG" id="sphi:TS85_03430"/>
<gene>
    <name evidence="2" type="ORF">TS85_03430</name>
</gene>
<keyword evidence="3" id="KW-1185">Reference proteome</keyword>
<dbReference type="RefSeq" id="WP_044335764.1">
    <property type="nucleotide sequence ID" value="NZ_CP010836.1"/>
</dbReference>
<dbReference type="Proteomes" id="UP000032300">
    <property type="component" value="Chromosome"/>
</dbReference>
<evidence type="ECO:0000256" key="1">
    <source>
        <dbReference type="SAM" id="Phobius"/>
    </source>
</evidence>